<dbReference type="Pfam" id="PF02681">
    <property type="entry name" value="DUF212"/>
    <property type="match status" value="1"/>
</dbReference>
<keyword evidence="1" id="KW-1133">Transmembrane helix</keyword>
<dbReference type="PANTHER" id="PTHR31446:SF29">
    <property type="entry name" value="ACID PHOSPHATASE_VANADIUM-DEPENDENT HALOPEROXIDASE-RELATED PROTEIN"/>
    <property type="match status" value="1"/>
</dbReference>
<dbReference type="PANTHER" id="PTHR31446">
    <property type="entry name" value="ACID PHOSPHATASE/VANADIUM-DEPENDENT HALOPEROXIDASE-RELATED PROTEIN"/>
    <property type="match status" value="1"/>
</dbReference>
<dbReference type="EMBL" id="SLUK01000017">
    <property type="protein sequence ID" value="TCL40842.1"/>
    <property type="molecule type" value="Genomic_DNA"/>
</dbReference>
<feature type="transmembrane region" description="Helical" evidence="1">
    <location>
        <begin position="143"/>
        <end position="161"/>
    </location>
</feature>
<evidence type="ECO:0000313" key="2">
    <source>
        <dbReference type="EMBL" id="TCL40842.1"/>
    </source>
</evidence>
<evidence type="ECO:0000313" key="3">
    <source>
        <dbReference type="Proteomes" id="UP000294682"/>
    </source>
</evidence>
<dbReference type="RefSeq" id="WP_079700392.1">
    <property type="nucleotide sequence ID" value="NZ_JADNAH010000068.1"/>
</dbReference>
<name>A0A9X8Y737_9FIRM</name>
<reference evidence="2 3" key="1">
    <citation type="submission" date="2019-03" db="EMBL/GenBank/DDBJ databases">
        <title>Genomic Encyclopedia of Type Strains, Phase IV (KMG-IV): sequencing the most valuable type-strain genomes for metagenomic binning, comparative biology and taxonomic classification.</title>
        <authorList>
            <person name="Goeker M."/>
        </authorList>
    </citation>
    <scope>NUCLEOTIDE SEQUENCE [LARGE SCALE GENOMIC DNA]</scope>
    <source>
        <strain evidence="2 3">DSM 100433</strain>
    </source>
</reference>
<evidence type="ECO:0008006" key="4">
    <source>
        <dbReference type="Google" id="ProtNLM"/>
    </source>
</evidence>
<comment type="caution">
    <text evidence="2">The sequence shown here is derived from an EMBL/GenBank/DDBJ whole genome shotgun (WGS) entry which is preliminary data.</text>
</comment>
<feature type="transmembrane region" description="Helical" evidence="1">
    <location>
        <begin position="75"/>
        <end position="92"/>
    </location>
</feature>
<feature type="transmembrane region" description="Helical" evidence="1">
    <location>
        <begin position="12"/>
        <end position="33"/>
    </location>
</feature>
<accession>A0A9X8Y737</accession>
<dbReference type="AlphaFoldDB" id="A0A9X8Y737"/>
<organism evidence="2 3">
    <name type="scientific">Harryflintia acetispora</name>
    <dbReference type="NCBI Taxonomy" id="1849041"/>
    <lineage>
        <taxon>Bacteria</taxon>
        <taxon>Bacillati</taxon>
        <taxon>Bacillota</taxon>
        <taxon>Clostridia</taxon>
        <taxon>Eubacteriales</taxon>
        <taxon>Oscillospiraceae</taxon>
        <taxon>Harryflintia</taxon>
    </lineage>
</organism>
<dbReference type="OrthoDB" id="9792681at2"/>
<proteinExistence type="predicted"/>
<sequence>MEAIRMLTSNYLINVGALSWLIAQVLKTLLTYLTSGRWNFERLFGAGGMPSSHSALVCSLAIGMARKVGFSSPEFALSLAFAAVVMYDAMGVRRSAGEQAKVINKLVFGFKFLDVSGAQEEDETRLPNPDQKKLKEFLGHTPLEVLGGALLGILIAMIVPVN</sequence>
<gene>
    <name evidence="2" type="ORF">EDD78_11710</name>
</gene>
<protein>
    <recommendedName>
        <fullName evidence="4">Divergent PAP2 family protein</fullName>
    </recommendedName>
</protein>
<keyword evidence="1" id="KW-0472">Membrane</keyword>
<keyword evidence="3" id="KW-1185">Reference proteome</keyword>
<evidence type="ECO:0000256" key="1">
    <source>
        <dbReference type="SAM" id="Phobius"/>
    </source>
</evidence>
<keyword evidence="1" id="KW-0812">Transmembrane</keyword>
<dbReference type="Proteomes" id="UP000294682">
    <property type="component" value="Unassembled WGS sequence"/>
</dbReference>
<dbReference type="InterPro" id="IPR003832">
    <property type="entry name" value="DUF212"/>
</dbReference>